<evidence type="ECO:0000256" key="4">
    <source>
        <dbReference type="ARBA" id="ARBA00022840"/>
    </source>
</evidence>
<dbReference type="PROSITE" id="PS50011">
    <property type="entry name" value="PROTEIN_KINASE_DOM"/>
    <property type="match status" value="1"/>
</dbReference>
<keyword evidence="2 5" id="KW-0547">Nucleotide-binding</keyword>
<dbReference type="Gene3D" id="1.10.510.10">
    <property type="entry name" value="Transferase(Phosphotransferase) domain 1"/>
    <property type="match status" value="1"/>
</dbReference>
<gene>
    <name evidence="7" type="ORF">GLOIN_2v1836230</name>
</gene>
<dbReference type="Proteomes" id="UP000018888">
    <property type="component" value="Unassembled WGS sequence"/>
</dbReference>
<dbReference type="GO" id="GO:0005524">
    <property type="term" value="F:ATP binding"/>
    <property type="evidence" value="ECO:0007669"/>
    <property type="project" value="UniProtKB-UniRule"/>
</dbReference>
<reference evidence="7 8" key="2">
    <citation type="journal article" date="2018" name="New Phytol.">
        <title>High intraspecific genome diversity in the model arbuscular mycorrhizal symbiont Rhizophagus irregularis.</title>
        <authorList>
            <person name="Chen E.C.H."/>
            <person name="Morin E."/>
            <person name="Beaudet D."/>
            <person name="Noel J."/>
            <person name="Yildirir G."/>
            <person name="Ndikumana S."/>
            <person name="Charron P."/>
            <person name="St-Onge C."/>
            <person name="Giorgi J."/>
            <person name="Kruger M."/>
            <person name="Marton T."/>
            <person name="Ropars J."/>
            <person name="Grigoriev I.V."/>
            <person name="Hainaut M."/>
            <person name="Henrissat B."/>
            <person name="Roux C."/>
            <person name="Martin F."/>
            <person name="Corradi N."/>
        </authorList>
    </citation>
    <scope>NUCLEOTIDE SEQUENCE [LARGE SCALE GENOMIC DNA]</scope>
    <source>
        <strain evidence="7 8">DAOM 197198</strain>
    </source>
</reference>
<organism evidence="7 8">
    <name type="scientific">Rhizophagus irregularis (strain DAOM 181602 / DAOM 197198 / MUCL 43194)</name>
    <name type="common">Arbuscular mycorrhizal fungus</name>
    <name type="synonym">Glomus intraradices</name>
    <dbReference type="NCBI Taxonomy" id="747089"/>
    <lineage>
        <taxon>Eukaryota</taxon>
        <taxon>Fungi</taxon>
        <taxon>Fungi incertae sedis</taxon>
        <taxon>Mucoromycota</taxon>
        <taxon>Glomeromycotina</taxon>
        <taxon>Glomeromycetes</taxon>
        <taxon>Glomerales</taxon>
        <taxon>Glomeraceae</taxon>
        <taxon>Rhizophagus</taxon>
    </lineage>
</organism>
<keyword evidence="1" id="KW-0808">Transferase</keyword>
<protein>
    <submittedName>
        <fullName evidence="7">Kinase-like domain-containing protein</fullName>
    </submittedName>
</protein>
<name>A0A2P4QPC1_RHIID</name>
<dbReference type="InterPro" id="IPR001245">
    <property type="entry name" value="Ser-Thr/Tyr_kinase_cat_dom"/>
</dbReference>
<evidence type="ECO:0000256" key="3">
    <source>
        <dbReference type="ARBA" id="ARBA00022777"/>
    </source>
</evidence>
<dbReference type="PRINTS" id="PR00109">
    <property type="entry name" value="TYRKINASE"/>
</dbReference>
<dbReference type="PANTHER" id="PTHR44329:SF288">
    <property type="entry name" value="MITOGEN-ACTIVATED PROTEIN KINASE KINASE KINASE 20"/>
    <property type="match status" value="1"/>
</dbReference>
<sequence length="480" mass="55095">MSKISNNLETLISEGCIEYYEYSDFKNIQLIGKGASGSVTRATWKDTTTRFFALKSFNNDKQTHKEIVKELTLHRKVDIHENILRFYGISSVEPDEMNQMKKYYLVLEYADSDTLNTYLNNHFDELNWNDKLRLAFQLTSAVECIHCCGIIHRDLHAKNILIHQKSIKLADFGLSKKISEESSNAKKVFGVVPYIDPKSLDDQKYKLNEKSDIYGIGVLMWQISSGRQPFKDKGFDYDVQLSIAIINGLREEIIDKTPVEYSNLYKECWKNEPNNRPNIQKVVLTLKAIISPKQDNTINENFSEESVIDSSEKYQTISDIIPDINEDLSIDSNIGVNSSNDFSNDKPDISTQRNSAQLINIVDSKKSESSSSNALNKRINPSCRNAIELALEEDGFTTLDEKAKELIKKLTETKYLQALKLLIENLQNEFTPQILRDTLVALADPTSFDYYAKQSVARLELHLRTWAEVLERKYITKQHK</sequence>
<dbReference type="PROSITE" id="PS00107">
    <property type="entry name" value="PROTEIN_KINASE_ATP"/>
    <property type="match status" value="1"/>
</dbReference>
<accession>A0A2P4QPC1</accession>
<proteinExistence type="predicted"/>
<feature type="binding site" evidence="5">
    <location>
        <position position="55"/>
    </location>
    <ligand>
        <name>ATP</name>
        <dbReference type="ChEBI" id="CHEBI:30616"/>
    </ligand>
</feature>
<dbReference type="EMBL" id="AUPC02000024">
    <property type="protein sequence ID" value="POG79490.1"/>
    <property type="molecule type" value="Genomic_DNA"/>
</dbReference>
<evidence type="ECO:0000259" key="6">
    <source>
        <dbReference type="PROSITE" id="PS50011"/>
    </source>
</evidence>
<comment type="caution">
    <text evidence="7">The sequence shown here is derived from an EMBL/GenBank/DDBJ whole genome shotgun (WGS) entry which is preliminary data.</text>
</comment>
<keyword evidence="4 5" id="KW-0067">ATP-binding</keyword>
<dbReference type="InterPro" id="IPR017441">
    <property type="entry name" value="Protein_kinase_ATP_BS"/>
</dbReference>
<dbReference type="VEuPathDB" id="FungiDB:RhiirFUN_003359"/>
<keyword evidence="3" id="KW-0418">Kinase</keyword>
<dbReference type="GO" id="GO:0004674">
    <property type="term" value="F:protein serine/threonine kinase activity"/>
    <property type="evidence" value="ECO:0007669"/>
    <property type="project" value="TreeGrafter"/>
</dbReference>
<dbReference type="Pfam" id="PF07714">
    <property type="entry name" value="PK_Tyr_Ser-Thr"/>
    <property type="match status" value="1"/>
</dbReference>
<dbReference type="SUPFAM" id="SSF56112">
    <property type="entry name" value="Protein kinase-like (PK-like)"/>
    <property type="match status" value="1"/>
</dbReference>
<reference evidence="7 8" key="1">
    <citation type="journal article" date="2013" name="Proc. Natl. Acad. Sci. U.S.A.">
        <title>Genome of an arbuscular mycorrhizal fungus provides insight into the oldest plant symbiosis.</title>
        <authorList>
            <person name="Tisserant E."/>
            <person name="Malbreil M."/>
            <person name="Kuo A."/>
            <person name="Kohler A."/>
            <person name="Symeonidi A."/>
            <person name="Balestrini R."/>
            <person name="Charron P."/>
            <person name="Duensing N."/>
            <person name="Frei Dit Frey N."/>
            <person name="Gianinazzi-Pearson V."/>
            <person name="Gilbert L.B."/>
            <person name="Handa Y."/>
            <person name="Herr J.R."/>
            <person name="Hijri M."/>
            <person name="Koul R."/>
            <person name="Kawaguchi M."/>
            <person name="Krajinski F."/>
            <person name="Lammers P.J."/>
            <person name="Masclaux F.G."/>
            <person name="Murat C."/>
            <person name="Morin E."/>
            <person name="Ndikumana S."/>
            <person name="Pagni M."/>
            <person name="Petitpierre D."/>
            <person name="Requena N."/>
            <person name="Rosikiewicz P."/>
            <person name="Riley R."/>
            <person name="Saito K."/>
            <person name="San Clemente H."/>
            <person name="Shapiro H."/>
            <person name="van Tuinen D."/>
            <person name="Becard G."/>
            <person name="Bonfante P."/>
            <person name="Paszkowski U."/>
            <person name="Shachar-Hill Y.Y."/>
            <person name="Tuskan G.A."/>
            <person name="Young P.W."/>
            <person name="Sanders I.R."/>
            <person name="Henrissat B."/>
            <person name="Rensing S.A."/>
            <person name="Grigoriev I.V."/>
            <person name="Corradi N."/>
            <person name="Roux C."/>
            <person name="Martin F."/>
        </authorList>
    </citation>
    <scope>NUCLEOTIDE SEQUENCE [LARGE SCALE GENOMIC DNA]</scope>
    <source>
        <strain evidence="7 8">DAOM 197198</strain>
    </source>
</reference>
<dbReference type="AlphaFoldDB" id="A0A2P4QPC1"/>
<evidence type="ECO:0000256" key="5">
    <source>
        <dbReference type="PROSITE-ProRule" id="PRU10141"/>
    </source>
</evidence>
<dbReference type="InterPro" id="IPR051681">
    <property type="entry name" value="Ser/Thr_Kinases-Pseudokinases"/>
</dbReference>
<dbReference type="InterPro" id="IPR000719">
    <property type="entry name" value="Prot_kinase_dom"/>
</dbReference>
<dbReference type="PANTHER" id="PTHR44329">
    <property type="entry name" value="SERINE/THREONINE-PROTEIN KINASE TNNI3K-RELATED"/>
    <property type="match status" value="1"/>
</dbReference>
<dbReference type="InterPro" id="IPR011009">
    <property type="entry name" value="Kinase-like_dom_sf"/>
</dbReference>
<evidence type="ECO:0000256" key="1">
    <source>
        <dbReference type="ARBA" id="ARBA00022679"/>
    </source>
</evidence>
<keyword evidence="8" id="KW-1185">Reference proteome</keyword>
<evidence type="ECO:0000313" key="8">
    <source>
        <dbReference type="Proteomes" id="UP000018888"/>
    </source>
</evidence>
<evidence type="ECO:0000256" key="2">
    <source>
        <dbReference type="ARBA" id="ARBA00022741"/>
    </source>
</evidence>
<evidence type="ECO:0000313" key="7">
    <source>
        <dbReference type="EMBL" id="POG79490.1"/>
    </source>
</evidence>
<feature type="domain" description="Protein kinase" evidence="6">
    <location>
        <begin position="25"/>
        <end position="290"/>
    </location>
</feature>